<dbReference type="InterPro" id="IPR010196">
    <property type="entry name" value="OSB_synthase_MenC1"/>
</dbReference>
<comment type="caution">
    <text evidence="7">The sequence shown here is derived from an EMBL/GenBank/DDBJ whole genome shotgun (WGS) entry which is preliminary data.</text>
</comment>
<evidence type="ECO:0000256" key="4">
    <source>
        <dbReference type="HAMAP-Rule" id="MF_00470"/>
    </source>
</evidence>
<dbReference type="PANTHER" id="PTHR48073:SF2">
    <property type="entry name" value="O-SUCCINYLBENZOATE SYNTHASE"/>
    <property type="match status" value="1"/>
</dbReference>
<evidence type="ECO:0000256" key="2">
    <source>
        <dbReference type="ARBA" id="ARBA00022842"/>
    </source>
</evidence>
<keyword evidence="2 4" id="KW-0460">Magnesium</keyword>
<evidence type="ECO:0000256" key="5">
    <source>
        <dbReference type="NCBIfam" id="TIGR01927"/>
    </source>
</evidence>
<dbReference type="InterPro" id="IPR001190">
    <property type="entry name" value="SRCR"/>
</dbReference>
<dbReference type="CDD" id="cd03320">
    <property type="entry name" value="OSBS"/>
    <property type="match status" value="1"/>
</dbReference>
<dbReference type="Pfam" id="PF21508">
    <property type="entry name" value="MenC_N"/>
    <property type="match status" value="1"/>
</dbReference>
<evidence type="ECO:0000259" key="6">
    <source>
        <dbReference type="PROSITE" id="PS50287"/>
    </source>
</evidence>
<dbReference type="PANTHER" id="PTHR48073">
    <property type="entry name" value="O-SUCCINYLBENZOATE SYNTHASE-RELATED"/>
    <property type="match status" value="1"/>
</dbReference>
<dbReference type="InterPro" id="IPR041338">
    <property type="entry name" value="OSBS_N"/>
</dbReference>
<dbReference type="InterPro" id="IPR013342">
    <property type="entry name" value="Mandelate_racemase_C"/>
</dbReference>
<dbReference type="UniPathway" id="UPA00079"/>
<comment type="pathway">
    <text evidence="4">Quinol/quinone metabolism; menaquinone biosynthesis.</text>
</comment>
<dbReference type="OrthoDB" id="3725747at2"/>
<dbReference type="NCBIfam" id="TIGR01927">
    <property type="entry name" value="menC_gam_Gplu"/>
    <property type="match status" value="1"/>
</dbReference>
<evidence type="ECO:0000313" key="8">
    <source>
        <dbReference type="Proteomes" id="UP000290218"/>
    </source>
</evidence>
<keyword evidence="1 4" id="KW-0479">Metal-binding</keyword>
<dbReference type="SUPFAM" id="SSF51604">
    <property type="entry name" value="Enolase C-terminal domain-like"/>
    <property type="match status" value="1"/>
</dbReference>
<protein>
    <recommendedName>
        <fullName evidence="4 5">o-succinylbenzoate synthase</fullName>
        <shortName evidence="4">OSB synthase</shortName>
        <shortName evidence="4">OSBS</shortName>
        <ecNumber evidence="4 5">4.2.1.113</ecNumber>
    </recommendedName>
    <alternativeName>
        <fullName evidence="4">4-(2'-carboxyphenyl)-4-oxybutyric acid synthase</fullName>
    </alternativeName>
    <alternativeName>
        <fullName evidence="4">o-succinylbenzoic acid synthase</fullName>
    </alternativeName>
</protein>
<dbReference type="PROSITE" id="PS50287">
    <property type="entry name" value="SRCR_2"/>
    <property type="match status" value="1"/>
</dbReference>
<evidence type="ECO:0000256" key="3">
    <source>
        <dbReference type="ARBA" id="ARBA00023239"/>
    </source>
</evidence>
<dbReference type="Proteomes" id="UP000290218">
    <property type="component" value="Unassembled WGS sequence"/>
</dbReference>
<keyword evidence="4" id="KW-0474">Menaquinone biosynthesis</keyword>
<keyword evidence="8" id="KW-1185">Reference proteome</keyword>
<dbReference type="InterPro" id="IPR029017">
    <property type="entry name" value="Enolase-like_N"/>
</dbReference>
<dbReference type="GO" id="GO:0043748">
    <property type="term" value="F:O-succinylbenzoate synthase activity"/>
    <property type="evidence" value="ECO:0007669"/>
    <property type="project" value="UniProtKB-EC"/>
</dbReference>
<dbReference type="RefSeq" id="WP_129047223.1">
    <property type="nucleotide sequence ID" value="NZ_SDHX01000001.1"/>
</dbReference>
<dbReference type="EC" id="4.2.1.113" evidence="4 5"/>
<feature type="active site" description="Proton donor" evidence="4">
    <location>
        <position position="151"/>
    </location>
</feature>
<comment type="catalytic activity">
    <reaction evidence="4">
        <text>(1R,6R)-6-hydroxy-2-succinyl-cyclohexa-2,4-diene-1-carboxylate = 2-succinylbenzoate + H2O</text>
        <dbReference type="Rhea" id="RHEA:10196"/>
        <dbReference type="ChEBI" id="CHEBI:15377"/>
        <dbReference type="ChEBI" id="CHEBI:18325"/>
        <dbReference type="ChEBI" id="CHEBI:58689"/>
        <dbReference type="EC" id="4.2.1.113"/>
    </reaction>
</comment>
<feature type="active site" description="Proton acceptor" evidence="4">
    <location>
        <position position="255"/>
    </location>
</feature>
<name>A0A4Q1C9W8_9BACT</name>
<feature type="binding site" evidence="4">
    <location>
        <position position="180"/>
    </location>
    <ligand>
        <name>Mg(2+)</name>
        <dbReference type="ChEBI" id="CHEBI:18420"/>
    </ligand>
</feature>
<feature type="binding site" evidence="4">
    <location>
        <position position="231"/>
    </location>
    <ligand>
        <name>Mg(2+)</name>
        <dbReference type="ChEBI" id="CHEBI:18420"/>
    </ligand>
</feature>
<dbReference type="UniPathway" id="UPA01057">
    <property type="reaction ID" value="UER00165"/>
</dbReference>
<dbReference type="InterPro" id="IPR036849">
    <property type="entry name" value="Enolase-like_C_sf"/>
</dbReference>
<dbReference type="NCBIfam" id="NF002739">
    <property type="entry name" value="PRK02714.1"/>
    <property type="match status" value="1"/>
</dbReference>
<dbReference type="SFLD" id="SFLDS00001">
    <property type="entry name" value="Enolase"/>
    <property type="match status" value="1"/>
</dbReference>
<dbReference type="Gene3D" id="3.30.390.10">
    <property type="entry name" value="Enolase-like, N-terminal domain"/>
    <property type="match status" value="1"/>
</dbReference>
<dbReference type="EMBL" id="SDHX01000001">
    <property type="protein sequence ID" value="RXK55857.1"/>
    <property type="molecule type" value="Genomic_DNA"/>
</dbReference>
<accession>A0A4Q1C9W8</accession>
<comment type="function">
    <text evidence="4">Converts 2-succinyl-6-hydroxy-2,4-cyclohexadiene-1-carboxylate (SHCHC) to 2-succinylbenzoate (OSB).</text>
</comment>
<dbReference type="SFLD" id="SFLDF00009">
    <property type="entry name" value="o-succinylbenzoate_synthase"/>
    <property type="match status" value="1"/>
</dbReference>
<evidence type="ECO:0000256" key="1">
    <source>
        <dbReference type="ARBA" id="ARBA00022723"/>
    </source>
</evidence>
<dbReference type="Pfam" id="PF13378">
    <property type="entry name" value="MR_MLE_C"/>
    <property type="match status" value="1"/>
</dbReference>
<dbReference type="SUPFAM" id="SSF54826">
    <property type="entry name" value="Enolase N-terminal domain-like"/>
    <property type="match status" value="1"/>
</dbReference>
<dbReference type="SMART" id="SM00922">
    <property type="entry name" value="MR_MLE"/>
    <property type="match status" value="1"/>
</dbReference>
<dbReference type="GO" id="GO:0009234">
    <property type="term" value="P:menaquinone biosynthetic process"/>
    <property type="evidence" value="ECO:0007669"/>
    <property type="project" value="UniProtKB-UniRule"/>
</dbReference>
<dbReference type="GO" id="GO:0000287">
    <property type="term" value="F:magnesium ion binding"/>
    <property type="evidence" value="ECO:0007669"/>
    <property type="project" value="UniProtKB-UniRule"/>
</dbReference>
<feature type="binding site" evidence="4">
    <location>
        <position position="206"/>
    </location>
    <ligand>
        <name>Mg(2+)</name>
        <dbReference type="ChEBI" id="CHEBI:18420"/>
    </ligand>
</feature>
<sequence>MSAGFPKGRSVSYRFSYRAYRLPLRFPLRTAHGLWAEREGMIVRLQAEGGGVGWGEVAPIPWFGTETVAEAEEVCRGLGDKVTAEALQTVPERFGCLRFALACAFPAAWLGDPAQQQAKRLPVTALLPAGRAVLDAMPPKLESGYLSFKWKVGVGDPADELALLDDVLAQLPGYAKLRLDANGAWDRRTATKWLARCADRPVEFVEQPLAPADEDGLRGLAGDFPVTLALDESVARLVEAKRWQAEGWRGVFVIKPALAGPLDELAAWVETTKADVVLSSAIETALGRAAVLRFALTRAELTKRALGFGVGEVFGDRRWDGPMLGPVLDAGWLAGVNSEELWNTLN</sequence>
<comment type="pathway">
    <text evidence="4">Quinol/quinone metabolism; 1,4-dihydroxy-2-naphthoate biosynthesis; 1,4-dihydroxy-2-naphthoate from chorismate: step 4/7.</text>
</comment>
<proteinExistence type="inferred from homology"/>
<feature type="domain" description="SRCR" evidence="6">
    <location>
        <begin position="28"/>
        <end position="79"/>
    </location>
</feature>
<dbReference type="GO" id="GO:0016020">
    <property type="term" value="C:membrane"/>
    <property type="evidence" value="ECO:0007669"/>
    <property type="project" value="InterPro"/>
</dbReference>
<keyword evidence="3 4" id="KW-0456">Lyase</keyword>
<dbReference type="InterPro" id="IPR029065">
    <property type="entry name" value="Enolase_C-like"/>
</dbReference>
<dbReference type="AlphaFoldDB" id="A0A4Q1C9W8"/>
<comment type="cofactor">
    <cofactor evidence="4">
        <name>a divalent metal cation</name>
        <dbReference type="ChEBI" id="CHEBI:60240"/>
    </cofactor>
</comment>
<dbReference type="Gene3D" id="3.20.20.120">
    <property type="entry name" value="Enolase-like C-terminal domain"/>
    <property type="match status" value="1"/>
</dbReference>
<comment type="similarity">
    <text evidence="4">Belongs to the mandelate racemase/muconate lactonizing enzyme family. MenC type 1 subfamily.</text>
</comment>
<dbReference type="SFLD" id="SFLDG00180">
    <property type="entry name" value="muconate_cycloisomerase"/>
    <property type="match status" value="1"/>
</dbReference>
<dbReference type="HAMAP" id="MF_00470">
    <property type="entry name" value="MenC_1"/>
    <property type="match status" value="1"/>
</dbReference>
<gene>
    <name evidence="4" type="primary">menC</name>
    <name evidence="7" type="ORF">ESB00_08230</name>
</gene>
<organism evidence="7 8">
    <name type="scientific">Oleiharenicola lentus</name>
    <dbReference type="NCBI Taxonomy" id="2508720"/>
    <lineage>
        <taxon>Bacteria</taxon>
        <taxon>Pseudomonadati</taxon>
        <taxon>Verrucomicrobiota</taxon>
        <taxon>Opitutia</taxon>
        <taxon>Opitutales</taxon>
        <taxon>Opitutaceae</taxon>
        <taxon>Oleiharenicola</taxon>
    </lineage>
</organism>
<reference evidence="7 8" key="1">
    <citation type="submission" date="2019-01" db="EMBL/GenBank/DDBJ databases">
        <title>Lacunisphaera sp. strain TWA-58.</title>
        <authorList>
            <person name="Chen W.-M."/>
        </authorList>
    </citation>
    <scope>NUCLEOTIDE SEQUENCE [LARGE SCALE GENOMIC DNA]</scope>
    <source>
        <strain evidence="7 8">TWA-58</strain>
    </source>
</reference>
<evidence type="ECO:0000313" key="7">
    <source>
        <dbReference type="EMBL" id="RXK55857.1"/>
    </source>
</evidence>